<evidence type="ECO:0000313" key="3">
    <source>
        <dbReference type="EMBL" id="MBL7631662.1"/>
    </source>
</evidence>
<evidence type="ECO:0000313" key="4">
    <source>
        <dbReference type="Proteomes" id="UP000604475"/>
    </source>
</evidence>
<dbReference type="RefSeq" id="WP_203007430.1">
    <property type="nucleotide sequence ID" value="NZ_JADWYU010000213.1"/>
</dbReference>
<keyword evidence="2" id="KW-0812">Transmembrane</keyword>
<feature type="compositionally biased region" description="Low complexity" evidence="1">
    <location>
        <begin position="102"/>
        <end position="112"/>
    </location>
</feature>
<keyword evidence="2" id="KW-0472">Membrane</keyword>
<proteinExistence type="predicted"/>
<feature type="region of interest" description="Disordered" evidence="1">
    <location>
        <begin position="29"/>
        <end position="159"/>
    </location>
</feature>
<dbReference type="AlphaFoldDB" id="A0A937RJZ5"/>
<reference evidence="3" key="1">
    <citation type="submission" date="2020-12" db="EMBL/GenBank/DDBJ databases">
        <title>Genomic characterization of non-nitrogen-fixing Frankia strains.</title>
        <authorList>
            <person name="Carlos-Shanley C."/>
            <person name="Guerra T."/>
            <person name="Hahn D."/>
        </authorList>
    </citation>
    <scope>NUCLEOTIDE SEQUENCE</scope>
    <source>
        <strain evidence="3">CN6</strain>
    </source>
</reference>
<keyword evidence="2" id="KW-1133">Transmembrane helix</keyword>
<accession>A0A937RJZ5</accession>
<sequence length="230" mass="23325">MPDTPDPRPADGPADRPADDDVFADLVSRFHDEPAERDWPEAEDVTSARAGEQPTRAVDAAVDGSDDDGEGGPHQAAPPGSGAGDGPARGRTVRDELDDAIARGLAGASGPRRAGGGDKPGEDRADAAAGERSGTDRADGHDAADAADDHYVPPPPPKAPRIRPVTRLAVGAIVLGVVILLIPELFSLAVGGSQEIAGVLLILGGVGVLVARMGDRPSTDEEGPDDGAVL</sequence>
<organism evidence="3 4">
    <name type="scientific">Frankia nepalensis</name>
    <dbReference type="NCBI Taxonomy" id="1836974"/>
    <lineage>
        <taxon>Bacteria</taxon>
        <taxon>Bacillati</taxon>
        <taxon>Actinomycetota</taxon>
        <taxon>Actinomycetes</taxon>
        <taxon>Frankiales</taxon>
        <taxon>Frankiaceae</taxon>
        <taxon>Frankia</taxon>
    </lineage>
</organism>
<evidence type="ECO:0000256" key="1">
    <source>
        <dbReference type="SAM" id="MobiDB-lite"/>
    </source>
</evidence>
<gene>
    <name evidence="3" type="ORF">I7412_31790</name>
</gene>
<evidence type="ECO:0000256" key="2">
    <source>
        <dbReference type="SAM" id="Phobius"/>
    </source>
</evidence>
<dbReference type="EMBL" id="JAEACQ010000280">
    <property type="protein sequence ID" value="MBL7631662.1"/>
    <property type="molecule type" value="Genomic_DNA"/>
</dbReference>
<feature type="compositionally biased region" description="Basic and acidic residues" evidence="1">
    <location>
        <begin position="133"/>
        <end position="151"/>
    </location>
</feature>
<protein>
    <submittedName>
        <fullName evidence="3">DUF308 domain-containing protein</fullName>
    </submittedName>
</protein>
<feature type="compositionally biased region" description="Basic and acidic residues" evidence="1">
    <location>
        <begin position="115"/>
        <end position="126"/>
    </location>
</feature>
<feature type="transmembrane region" description="Helical" evidence="2">
    <location>
        <begin position="168"/>
        <end position="190"/>
    </location>
</feature>
<feature type="compositionally biased region" description="Basic and acidic residues" evidence="1">
    <location>
        <begin position="29"/>
        <end position="40"/>
    </location>
</feature>
<dbReference type="Proteomes" id="UP000604475">
    <property type="component" value="Unassembled WGS sequence"/>
</dbReference>
<feature type="transmembrane region" description="Helical" evidence="2">
    <location>
        <begin position="196"/>
        <end position="214"/>
    </location>
</feature>
<comment type="caution">
    <text evidence="3">The sequence shown here is derived from an EMBL/GenBank/DDBJ whole genome shotgun (WGS) entry which is preliminary data.</text>
</comment>
<name>A0A937RJZ5_9ACTN</name>
<feature type="region of interest" description="Disordered" evidence="1">
    <location>
        <begin position="1"/>
        <end position="20"/>
    </location>
</feature>
<keyword evidence="4" id="KW-1185">Reference proteome</keyword>
<feature type="compositionally biased region" description="Basic and acidic residues" evidence="1">
    <location>
        <begin position="1"/>
        <end position="19"/>
    </location>
</feature>